<keyword evidence="2 5" id="KW-0812">Transmembrane</keyword>
<feature type="transmembrane region" description="Helical" evidence="5">
    <location>
        <begin position="207"/>
        <end position="231"/>
    </location>
</feature>
<gene>
    <name evidence="8" type="ORF">NP493_31g00011</name>
</gene>
<feature type="domain" description="Neurotransmitter-gated ion-channel transmembrane" evidence="7">
    <location>
        <begin position="214"/>
        <end position="438"/>
    </location>
</feature>
<evidence type="ECO:0000313" key="9">
    <source>
        <dbReference type="Proteomes" id="UP001209878"/>
    </source>
</evidence>
<keyword evidence="9" id="KW-1185">Reference proteome</keyword>
<feature type="transmembrane region" description="Helical" evidence="5">
    <location>
        <begin position="426"/>
        <end position="447"/>
    </location>
</feature>
<comment type="subcellular location">
    <subcellularLocation>
        <location evidence="1">Membrane</location>
        <topology evidence="1">Multi-pass membrane protein</topology>
    </subcellularLocation>
</comment>
<dbReference type="Proteomes" id="UP001209878">
    <property type="component" value="Unassembled WGS sequence"/>
</dbReference>
<feature type="transmembrane region" description="Helical" evidence="5">
    <location>
        <begin position="238"/>
        <end position="259"/>
    </location>
</feature>
<sequence>MRLFEDLFHNADSDFKIPPPRQSQPVQVKIDFSVYRIVALVEKTQTLHSSVWLRVKWVDERLQWNPQNYKNITHFVTTKRVWIPDVTLYNDVREVDRPLTMDTKLINHDGTVTWQGLVVYLSLCKLATFYFPFDEQHCHFKFGSSSYTDNELAIGNISATGDMSRYISNGEWDIRGIPVTMGGEEPYDGTPTPAVTYTVVVRRRGTYYLIALFLPLFFMVLLTTSSFYLPVESGEKALLSVIVFLSHMVYTVVVVALLPPPSGMLPLIEHYLLQVQILTAMSTILNVAVVQIHYRGEHQCRMPTWAKRLVRHSIGRRLKMMPQVKRKQKEEKIELTRKMLLFGMHAVRNAFGVGGAEAERPSLVEQDADQGPFGNRPDVTDTPEYKRVQRSILTCLTHMNMETSERAALRATRFDWAQLAMVCDRVCFTCYVFISVVVIAIITTRVLNAPHVSWGKFTSAVRNA</sequence>
<dbReference type="Gene3D" id="2.70.170.10">
    <property type="entry name" value="Neurotransmitter-gated ion-channel ligand-binding domain"/>
    <property type="match status" value="1"/>
</dbReference>
<evidence type="ECO:0000259" key="7">
    <source>
        <dbReference type="Pfam" id="PF02932"/>
    </source>
</evidence>
<comment type="caution">
    <text evidence="8">The sequence shown here is derived from an EMBL/GenBank/DDBJ whole genome shotgun (WGS) entry which is preliminary data.</text>
</comment>
<name>A0AAD9PDA8_RIDPI</name>
<keyword evidence="4 5" id="KW-0472">Membrane</keyword>
<feature type="transmembrane region" description="Helical" evidence="5">
    <location>
        <begin position="271"/>
        <end position="292"/>
    </location>
</feature>
<dbReference type="InterPro" id="IPR036734">
    <property type="entry name" value="Neur_chan_lig-bd_sf"/>
</dbReference>
<dbReference type="InterPro" id="IPR006201">
    <property type="entry name" value="Neur_channel"/>
</dbReference>
<feature type="domain" description="Neurotransmitter-gated ion-channel ligand-binding" evidence="6">
    <location>
        <begin position="2"/>
        <end position="204"/>
    </location>
</feature>
<evidence type="ECO:0000313" key="8">
    <source>
        <dbReference type="EMBL" id="KAK2192426.1"/>
    </source>
</evidence>
<dbReference type="InterPro" id="IPR038050">
    <property type="entry name" value="Neuro_actylchol_rec"/>
</dbReference>
<dbReference type="InterPro" id="IPR036719">
    <property type="entry name" value="Neuro-gated_channel_TM_sf"/>
</dbReference>
<evidence type="ECO:0000256" key="3">
    <source>
        <dbReference type="ARBA" id="ARBA00022989"/>
    </source>
</evidence>
<evidence type="ECO:0000256" key="5">
    <source>
        <dbReference type="SAM" id="Phobius"/>
    </source>
</evidence>
<accession>A0AAD9PDA8</accession>
<dbReference type="Gene3D" id="1.20.58.390">
    <property type="entry name" value="Neurotransmitter-gated ion-channel transmembrane domain"/>
    <property type="match status" value="1"/>
</dbReference>
<dbReference type="CDD" id="cd19051">
    <property type="entry name" value="LGIC_TM_cation"/>
    <property type="match status" value="1"/>
</dbReference>
<dbReference type="GO" id="GO:0005230">
    <property type="term" value="F:extracellular ligand-gated monoatomic ion channel activity"/>
    <property type="evidence" value="ECO:0007669"/>
    <property type="project" value="InterPro"/>
</dbReference>
<dbReference type="Pfam" id="PF02931">
    <property type="entry name" value="Neur_chan_LBD"/>
    <property type="match status" value="1"/>
</dbReference>
<dbReference type="CDD" id="cd18997">
    <property type="entry name" value="LGIC_ECD_nAChR"/>
    <property type="match status" value="1"/>
</dbReference>
<dbReference type="PANTHER" id="PTHR18945">
    <property type="entry name" value="NEUROTRANSMITTER GATED ION CHANNEL"/>
    <property type="match status" value="1"/>
</dbReference>
<dbReference type="InterPro" id="IPR006029">
    <property type="entry name" value="Neurotrans-gated_channel_TM"/>
</dbReference>
<dbReference type="EMBL" id="JAODUO010000030">
    <property type="protein sequence ID" value="KAK2192426.1"/>
    <property type="molecule type" value="Genomic_DNA"/>
</dbReference>
<dbReference type="PRINTS" id="PR00252">
    <property type="entry name" value="NRIONCHANNEL"/>
</dbReference>
<dbReference type="SUPFAM" id="SSF63712">
    <property type="entry name" value="Nicotinic receptor ligand binding domain-like"/>
    <property type="match status" value="1"/>
</dbReference>
<evidence type="ECO:0000259" key="6">
    <source>
        <dbReference type="Pfam" id="PF02931"/>
    </source>
</evidence>
<dbReference type="FunFam" id="2.70.170.10:FF:000028">
    <property type="entry name" value="AcetylCholine Receptor"/>
    <property type="match status" value="1"/>
</dbReference>
<evidence type="ECO:0000256" key="2">
    <source>
        <dbReference type="ARBA" id="ARBA00022692"/>
    </source>
</evidence>
<proteinExistence type="predicted"/>
<keyword evidence="3 5" id="KW-1133">Transmembrane helix</keyword>
<dbReference type="Pfam" id="PF02932">
    <property type="entry name" value="Neur_chan_memb"/>
    <property type="match status" value="1"/>
</dbReference>
<reference evidence="8" key="1">
    <citation type="journal article" date="2023" name="Mol. Biol. Evol.">
        <title>Third-Generation Sequencing Reveals the Adaptive Role of the Epigenome in Three Deep-Sea Polychaetes.</title>
        <authorList>
            <person name="Perez M."/>
            <person name="Aroh O."/>
            <person name="Sun Y."/>
            <person name="Lan Y."/>
            <person name="Juniper S.K."/>
            <person name="Young C.R."/>
            <person name="Angers B."/>
            <person name="Qian P.Y."/>
        </authorList>
    </citation>
    <scope>NUCLEOTIDE SEQUENCE</scope>
    <source>
        <strain evidence="8">R07B-5</strain>
    </source>
</reference>
<evidence type="ECO:0000256" key="4">
    <source>
        <dbReference type="ARBA" id="ARBA00023136"/>
    </source>
</evidence>
<evidence type="ECO:0000256" key="1">
    <source>
        <dbReference type="ARBA" id="ARBA00004141"/>
    </source>
</evidence>
<dbReference type="InterPro" id="IPR006202">
    <property type="entry name" value="Neur_chan_lig-bd"/>
</dbReference>
<dbReference type="GO" id="GO:0004888">
    <property type="term" value="F:transmembrane signaling receptor activity"/>
    <property type="evidence" value="ECO:0007669"/>
    <property type="project" value="InterPro"/>
</dbReference>
<organism evidence="8 9">
    <name type="scientific">Ridgeia piscesae</name>
    <name type="common">Tubeworm</name>
    <dbReference type="NCBI Taxonomy" id="27915"/>
    <lineage>
        <taxon>Eukaryota</taxon>
        <taxon>Metazoa</taxon>
        <taxon>Spiralia</taxon>
        <taxon>Lophotrochozoa</taxon>
        <taxon>Annelida</taxon>
        <taxon>Polychaeta</taxon>
        <taxon>Sedentaria</taxon>
        <taxon>Canalipalpata</taxon>
        <taxon>Sabellida</taxon>
        <taxon>Siboglinidae</taxon>
        <taxon>Ridgeia</taxon>
    </lineage>
</organism>
<protein>
    <submittedName>
        <fullName evidence="8">Uncharacterized protein</fullName>
    </submittedName>
</protein>
<dbReference type="AlphaFoldDB" id="A0AAD9PDA8"/>
<dbReference type="SUPFAM" id="SSF90112">
    <property type="entry name" value="Neurotransmitter-gated ion-channel transmembrane pore"/>
    <property type="match status" value="1"/>
</dbReference>
<dbReference type="GO" id="GO:0016020">
    <property type="term" value="C:membrane"/>
    <property type="evidence" value="ECO:0007669"/>
    <property type="project" value="UniProtKB-SubCell"/>
</dbReference>